<comment type="caution">
    <text evidence="14">The sequence shown here is derived from an EMBL/GenBank/DDBJ whole genome shotgun (WGS) entry which is preliminary data.</text>
</comment>
<evidence type="ECO:0000256" key="4">
    <source>
        <dbReference type="ARBA" id="ARBA00022679"/>
    </source>
</evidence>
<keyword evidence="4" id="KW-0808">Transferase</keyword>
<dbReference type="InterPro" id="IPR050640">
    <property type="entry name" value="Bact_2-comp_sensor_kinase"/>
</dbReference>
<keyword evidence="9 12" id="KW-1133">Transmembrane helix</keyword>
<dbReference type="EMBL" id="BSSQ01000027">
    <property type="protein sequence ID" value="GLX71148.1"/>
    <property type="molecule type" value="Genomic_DNA"/>
</dbReference>
<evidence type="ECO:0000256" key="7">
    <source>
        <dbReference type="ARBA" id="ARBA00022777"/>
    </source>
</evidence>
<dbReference type="Gene3D" id="3.30.565.10">
    <property type="entry name" value="Histidine kinase-like ATPase, C-terminal domain"/>
    <property type="match status" value="1"/>
</dbReference>
<organism evidence="14 15">
    <name type="scientific">Paenibacillus glycanilyticus</name>
    <dbReference type="NCBI Taxonomy" id="126569"/>
    <lineage>
        <taxon>Bacteria</taxon>
        <taxon>Bacillati</taxon>
        <taxon>Bacillota</taxon>
        <taxon>Bacilli</taxon>
        <taxon>Bacillales</taxon>
        <taxon>Paenibacillaceae</taxon>
        <taxon>Paenibacillus</taxon>
    </lineage>
</organism>
<evidence type="ECO:0000313" key="15">
    <source>
        <dbReference type="Proteomes" id="UP001157114"/>
    </source>
</evidence>
<comment type="subcellular location">
    <subcellularLocation>
        <location evidence="1">Cell membrane</location>
        <topology evidence="1">Multi-pass membrane protein</topology>
    </subcellularLocation>
</comment>
<evidence type="ECO:0000256" key="10">
    <source>
        <dbReference type="ARBA" id="ARBA00023012"/>
    </source>
</evidence>
<keyword evidence="15" id="KW-1185">Reference proteome</keyword>
<evidence type="ECO:0000313" key="14">
    <source>
        <dbReference type="EMBL" id="GLX71148.1"/>
    </source>
</evidence>
<gene>
    <name evidence="14" type="ORF">MU1_54970</name>
</gene>
<evidence type="ECO:0000256" key="2">
    <source>
        <dbReference type="ARBA" id="ARBA00022475"/>
    </source>
</evidence>
<dbReference type="PROSITE" id="PS50885">
    <property type="entry name" value="HAMP"/>
    <property type="match status" value="1"/>
</dbReference>
<evidence type="ECO:0000256" key="1">
    <source>
        <dbReference type="ARBA" id="ARBA00004651"/>
    </source>
</evidence>
<keyword evidence="3" id="KW-0597">Phosphoprotein</keyword>
<dbReference type="CDD" id="cd06225">
    <property type="entry name" value="HAMP"/>
    <property type="match status" value="1"/>
</dbReference>
<dbReference type="Proteomes" id="UP001157114">
    <property type="component" value="Unassembled WGS sequence"/>
</dbReference>
<reference evidence="14 15" key="1">
    <citation type="submission" date="2023-03" db="EMBL/GenBank/DDBJ databases">
        <title>Draft genome sequence of the bacteria which degrade cell wall of Tricholomamatutake.</title>
        <authorList>
            <person name="Konishi Y."/>
            <person name="Fukuta Y."/>
            <person name="Shirasaka N."/>
        </authorList>
    </citation>
    <scope>NUCLEOTIDE SEQUENCE [LARGE SCALE GENOMIC DNA]</scope>
    <source>
        <strain evidence="15">mu1</strain>
    </source>
</reference>
<dbReference type="SUPFAM" id="SSF55874">
    <property type="entry name" value="ATPase domain of HSP90 chaperone/DNA topoisomerase II/histidine kinase"/>
    <property type="match status" value="1"/>
</dbReference>
<protein>
    <submittedName>
        <fullName evidence="14">Histidine kinase</fullName>
    </submittedName>
</protein>
<keyword evidence="6" id="KW-0547">Nucleotide-binding</keyword>
<dbReference type="InterPro" id="IPR003660">
    <property type="entry name" value="HAMP_dom"/>
</dbReference>
<dbReference type="InterPro" id="IPR010559">
    <property type="entry name" value="Sig_transdc_His_kin_internal"/>
</dbReference>
<keyword evidence="11 12" id="KW-0472">Membrane</keyword>
<evidence type="ECO:0000256" key="8">
    <source>
        <dbReference type="ARBA" id="ARBA00022840"/>
    </source>
</evidence>
<keyword evidence="2" id="KW-1003">Cell membrane</keyword>
<dbReference type="Gene3D" id="6.10.340.10">
    <property type="match status" value="1"/>
</dbReference>
<dbReference type="PANTHER" id="PTHR34220">
    <property type="entry name" value="SENSOR HISTIDINE KINASE YPDA"/>
    <property type="match status" value="1"/>
</dbReference>
<keyword evidence="5 12" id="KW-0812">Transmembrane</keyword>
<evidence type="ECO:0000256" key="12">
    <source>
        <dbReference type="SAM" id="Phobius"/>
    </source>
</evidence>
<dbReference type="SMART" id="SM00304">
    <property type="entry name" value="HAMP"/>
    <property type="match status" value="1"/>
</dbReference>
<proteinExistence type="predicted"/>
<feature type="domain" description="HAMP" evidence="13">
    <location>
        <begin position="309"/>
        <end position="361"/>
    </location>
</feature>
<keyword evidence="7 14" id="KW-0418">Kinase</keyword>
<keyword evidence="10" id="KW-0902">Two-component regulatory system</keyword>
<name>A0ABQ6GNV1_9BACL</name>
<evidence type="ECO:0000256" key="3">
    <source>
        <dbReference type="ARBA" id="ARBA00022553"/>
    </source>
</evidence>
<evidence type="ECO:0000256" key="11">
    <source>
        <dbReference type="ARBA" id="ARBA00023136"/>
    </source>
</evidence>
<evidence type="ECO:0000259" key="13">
    <source>
        <dbReference type="PROSITE" id="PS50885"/>
    </source>
</evidence>
<evidence type="ECO:0000256" key="9">
    <source>
        <dbReference type="ARBA" id="ARBA00022989"/>
    </source>
</evidence>
<dbReference type="InterPro" id="IPR036890">
    <property type="entry name" value="HATPase_C_sf"/>
</dbReference>
<feature type="transmembrane region" description="Helical" evidence="12">
    <location>
        <begin position="288"/>
        <end position="308"/>
    </location>
</feature>
<keyword evidence="8" id="KW-0067">ATP-binding</keyword>
<accession>A0ABQ6GNV1</accession>
<dbReference type="GO" id="GO:0016301">
    <property type="term" value="F:kinase activity"/>
    <property type="evidence" value="ECO:0007669"/>
    <property type="project" value="UniProtKB-KW"/>
</dbReference>
<dbReference type="PANTHER" id="PTHR34220:SF11">
    <property type="entry name" value="SENSOR PROTEIN KINASE HPTS"/>
    <property type="match status" value="1"/>
</dbReference>
<dbReference type="Pfam" id="PF06580">
    <property type="entry name" value="His_kinase"/>
    <property type="match status" value="1"/>
</dbReference>
<evidence type="ECO:0000256" key="6">
    <source>
        <dbReference type="ARBA" id="ARBA00022741"/>
    </source>
</evidence>
<sequence>MLRGRLIMSRFNIFTKLIATLLILLIPILLLFAVSNRTSTDVLTDEIIKVKRYQIETFANQLDELFFRLDTYKKMLYESTDVRNLAYPDLLDDVLVKYRINRTVSEEINRLAGYGDWKAVIAVLYPKTGIVIKSSSSLNALPKEFPAQDTFWQYYSDADEEYFMEVLSYPEKTMEQGEAHMRVVLKFGVAALRSALSEFKANGSGDPFLYHPGSDPIYNYSVNVKQIDEFLPKLKEIDPAKESGYMLLKSDKTSFQVHYQKLESLGWYLVDYVPISHIMAPISRNQTMFYVISGMLLFMGAYLAFMMYRNIQIPFRKMIRNMNLIEKGIYSVRMTDKPNGEYRFLYERFNSMASKIEELIVDVYKEQLRSKDATLKQLQSQINPHFLYNTLAYIKSMIELSEREAAISMTMNLSKYYRYTTKTGSKMVRLREELDLIHFYLEIHNMLRDDFEFQIEIEPQMEDLEVPRLIVQPLVENVILHSFNNQSEYGMIQIRCWREDGMNHVAVEDTGTGVDYLMMESIRKKIYSANEEIESGLKNVHQRLKLMYGGDSGLQLGRSELGGLRVQLSWMGKEE</sequence>
<evidence type="ECO:0000256" key="5">
    <source>
        <dbReference type="ARBA" id="ARBA00022692"/>
    </source>
</evidence>